<sequence length="66" mass="7280">MMEQTTRAASRVSDDQQFILNRPESWNRPEVGSRFPPANIPVAILQALNELADVAPELNGSEKASD</sequence>
<accession>A0ABR0LX62</accession>
<name>A0ABR0LX62_9PEZI</name>
<feature type="non-terminal residue" evidence="1">
    <location>
        <position position="66"/>
    </location>
</feature>
<dbReference type="Proteomes" id="UP001357485">
    <property type="component" value="Unassembled WGS sequence"/>
</dbReference>
<organism evidence="1 2">
    <name type="scientific">Cryomyces antarcticus</name>
    <dbReference type="NCBI Taxonomy" id="329879"/>
    <lineage>
        <taxon>Eukaryota</taxon>
        <taxon>Fungi</taxon>
        <taxon>Dikarya</taxon>
        <taxon>Ascomycota</taxon>
        <taxon>Pezizomycotina</taxon>
        <taxon>Dothideomycetes</taxon>
        <taxon>Dothideomycetes incertae sedis</taxon>
        <taxon>Cryomyces</taxon>
    </lineage>
</organism>
<gene>
    <name evidence="1" type="ORF">LTR16_004474</name>
</gene>
<comment type="caution">
    <text evidence="1">The sequence shown here is derived from an EMBL/GenBank/DDBJ whole genome shotgun (WGS) entry which is preliminary data.</text>
</comment>
<reference evidence="1 2" key="1">
    <citation type="submission" date="2023-08" db="EMBL/GenBank/DDBJ databases">
        <title>Black Yeasts Isolated from many extreme environments.</title>
        <authorList>
            <person name="Coleine C."/>
            <person name="Stajich J.E."/>
            <person name="Selbmann L."/>
        </authorList>
    </citation>
    <scope>NUCLEOTIDE SEQUENCE [LARGE SCALE GENOMIC DNA]</scope>
    <source>
        <strain evidence="1 2">CCFEE 536</strain>
    </source>
</reference>
<keyword evidence="2" id="KW-1185">Reference proteome</keyword>
<evidence type="ECO:0000313" key="2">
    <source>
        <dbReference type="Proteomes" id="UP001357485"/>
    </source>
</evidence>
<dbReference type="EMBL" id="JAVRRA010008805">
    <property type="protein sequence ID" value="KAK5255901.1"/>
    <property type="molecule type" value="Genomic_DNA"/>
</dbReference>
<proteinExistence type="predicted"/>
<protein>
    <submittedName>
        <fullName evidence="1">Uncharacterized protein</fullName>
    </submittedName>
</protein>
<evidence type="ECO:0000313" key="1">
    <source>
        <dbReference type="EMBL" id="KAK5255901.1"/>
    </source>
</evidence>